<protein>
    <submittedName>
        <fullName evidence="2">tRNA threonylcarbamoyladenosine dehydratase</fullName>
    </submittedName>
</protein>
<evidence type="ECO:0000313" key="2">
    <source>
        <dbReference type="EMBL" id="HIR66505.1"/>
    </source>
</evidence>
<dbReference type="PANTHER" id="PTHR43267">
    <property type="entry name" value="TRNA THREONYLCARBAMOYLADENOSINE DEHYDRATASE"/>
    <property type="match status" value="1"/>
</dbReference>
<dbReference type="CDD" id="cd00755">
    <property type="entry name" value="YgdL_like"/>
    <property type="match status" value="1"/>
</dbReference>
<proteinExistence type="predicted"/>
<reference evidence="2" key="1">
    <citation type="submission" date="2020-10" db="EMBL/GenBank/DDBJ databases">
        <authorList>
            <person name="Gilroy R."/>
        </authorList>
    </citation>
    <scope>NUCLEOTIDE SEQUENCE</scope>
    <source>
        <strain evidence="2">ChiW16-3235</strain>
    </source>
</reference>
<dbReference type="Gene3D" id="3.40.50.720">
    <property type="entry name" value="NAD(P)-binding Rossmann-like Domain"/>
    <property type="match status" value="1"/>
</dbReference>
<accession>A0A9D1E4X9</accession>
<feature type="domain" description="THIF-type NAD/FAD binding fold" evidence="1">
    <location>
        <begin position="6"/>
        <end position="232"/>
    </location>
</feature>
<dbReference type="GO" id="GO:0061504">
    <property type="term" value="P:cyclic threonylcarbamoyladenosine biosynthetic process"/>
    <property type="evidence" value="ECO:0007669"/>
    <property type="project" value="TreeGrafter"/>
</dbReference>
<evidence type="ECO:0000259" key="1">
    <source>
        <dbReference type="Pfam" id="PF00899"/>
    </source>
</evidence>
<dbReference type="PANTHER" id="PTHR43267:SF1">
    <property type="entry name" value="TRNA THREONYLCARBAMOYLADENOSINE DEHYDRATASE"/>
    <property type="match status" value="1"/>
</dbReference>
<evidence type="ECO:0000313" key="3">
    <source>
        <dbReference type="Proteomes" id="UP000823913"/>
    </source>
</evidence>
<dbReference type="InterPro" id="IPR000594">
    <property type="entry name" value="ThiF_NAD_FAD-bd"/>
</dbReference>
<name>A0A9D1E4X9_9FIRM</name>
<dbReference type="SUPFAM" id="SSF69572">
    <property type="entry name" value="Activating enzymes of the ubiquitin-like proteins"/>
    <property type="match status" value="1"/>
</dbReference>
<dbReference type="GO" id="GO:0008641">
    <property type="term" value="F:ubiquitin-like modifier activating enzyme activity"/>
    <property type="evidence" value="ECO:0007669"/>
    <property type="project" value="InterPro"/>
</dbReference>
<dbReference type="Proteomes" id="UP000823913">
    <property type="component" value="Unassembled WGS sequence"/>
</dbReference>
<dbReference type="GO" id="GO:0061503">
    <property type="term" value="F:tRNA threonylcarbamoyladenosine dehydratase"/>
    <property type="evidence" value="ECO:0007669"/>
    <property type="project" value="TreeGrafter"/>
</dbReference>
<reference evidence="2" key="2">
    <citation type="journal article" date="2021" name="PeerJ">
        <title>Extensive microbial diversity within the chicken gut microbiome revealed by metagenomics and culture.</title>
        <authorList>
            <person name="Gilroy R."/>
            <person name="Ravi A."/>
            <person name="Getino M."/>
            <person name="Pursley I."/>
            <person name="Horton D.L."/>
            <person name="Alikhan N.F."/>
            <person name="Baker D."/>
            <person name="Gharbi K."/>
            <person name="Hall N."/>
            <person name="Watson M."/>
            <person name="Adriaenssens E.M."/>
            <person name="Foster-Nyarko E."/>
            <person name="Jarju S."/>
            <person name="Secka A."/>
            <person name="Antonio M."/>
            <person name="Oren A."/>
            <person name="Chaudhuri R.R."/>
            <person name="La Ragione R."/>
            <person name="Hildebrand F."/>
            <person name="Pallen M.J."/>
        </authorList>
    </citation>
    <scope>NUCLEOTIDE SEQUENCE</scope>
    <source>
        <strain evidence="2">ChiW16-3235</strain>
    </source>
</reference>
<gene>
    <name evidence="2" type="ORF">IAB94_00480</name>
</gene>
<dbReference type="EMBL" id="DVHK01000010">
    <property type="protein sequence ID" value="HIR66505.1"/>
    <property type="molecule type" value="Genomic_DNA"/>
</dbReference>
<dbReference type="AlphaFoldDB" id="A0A9D1E4X9"/>
<dbReference type="InterPro" id="IPR045886">
    <property type="entry name" value="ThiF/MoeB/HesA"/>
</dbReference>
<organism evidence="2 3">
    <name type="scientific">Candidatus Coproplasma avicola</name>
    <dbReference type="NCBI Taxonomy" id="2840744"/>
    <lineage>
        <taxon>Bacteria</taxon>
        <taxon>Bacillati</taxon>
        <taxon>Bacillota</taxon>
        <taxon>Clostridia</taxon>
        <taxon>Eubacteriales</taxon>
        <taxon>Candidatus Coproplasma</taxon>
    </lineage>
</organism>
<comment type="caution">
    <text evidence="2">The sequence shown here is derived from an EMBL/GenBank/DDBJ whole genome shotgun (WGS) entry which is preliminary data.</text>
</comment>
<dbReference type="Pfam" id="PF00899">
    <property type="entry name" value="ThiF"/>
    <property type="match status" value="1"/>
</dbReference>
<sequence length="236" mass="25080">MDNAFSRTALLLGEGAIQKLASSRVAIFGLGGVGGYCLEALARSGVGAFDLVDADRIDTTNLNRQILALRSTVGRLKTEVAAERVRDINPAANVRAYSIFYTDESAPLFDFSQYDYVVDAVDTVAAKVSLALRAQEAGVKIISCMGAGNKLDPTAFEVTDIYKTSVCPLARAMRSQLKKVGVKSLKVVYSKEQPAQIDNSAAQKRVSGRPSPASCAFVPSVAGLIMAGEVIKDLVL</sequence>
<dbReference type="InterPro" id="IPR035985">
    <property type="entry name" value="Ubiquitin-activating_enz"/>
</dbReference>